<dbReference type="GO" id="GO:0005801">
    <property type="term" value="C:cis-Golgi network"/>
    <property type="evidence" value="ECO:0007669"/>
    <property type="project" value="TreeGrafter"/>
</dbReference>
<evidence type="ECO:0000313" key="6">
    <source>
        <dbReference type="RefSeq" id="XP_012893046.1"/>
    </source>
</evidence>
<feature type="domain" description="Golgin subfamily A conserved" evidence="4">
    <location>
        <begin position="428"/>
        <end position="739"/>
    </location>
</feature>
<protein>
    <submittedName>
        <fullName evidence="6">Golgin subfamily A member 2-like</fullName>
    </submittedName>
</protein>
<keyword evidence="1 2" id="KW-0175">Coiled coil</keyword>
<gene>
    <name evidence="6" type="primary">LOC106002822</name>
</gene>
<accession>A0A1S3GW78</accession>
<dbReference type="GeneID" id="106002822"/>
<proteinExistence type="predicted"/>
<feature type="region of interest" description="Disordered" evidence="3">
    <location>
        <begin position="1"/>
        <end position="62"/>
    </location>
</feature>
<keyword evidence="5" id="KW-1185">Reference proteome</keyword>
<dbReference type="PANTHER" id="PTHR10881">
    <property type="entry name" value="GOLGIN SUBFAMILY A MEMBER-RELATED"/>
    <property type="match status" value="1"/>
</dbReference>
<dbReference type="InterPro" id="IPR024858">
    <property type="entry name" value="GOLGA"/>
</dbReference>
<dbReference type="InParanoid" id="A0A1S3GW78"/>
<dbReference type="PANTHER" id="PTHR10881:SF7">
    <property type="entry name" value="GOLGIN SUBFAMILY A MEMBER 8C-RELATED"/>
    <property type="match status" value="1"/>
</dbReference>
<evidence type="ECO:0000259" key="4">
    <source>
        <dbReference type="Pfam" id="PF15070"/>
    </source>
</evidence>
<evidence type="ECO:0000313" key="5">
    <source>
        <dbReference type="Proteomes" id="UP000081671"/>
    </source>
</evidence>
<dbReference type="AlphaFoldDB" id="A0A1S3GW78"/>
<feature type="compositionally biased region" description="Basic and acidic residues" evidence="3">
    <location>
        <begin position="1"/>
        <end position="21"/>
    </location>
</feature>
<dbReference type="InterPro" id="IPR043976">
    <property type="entry name" value="GOLGA_cons_dom"/>
</dbReference>
<feature type="coiled-coil region" evidence="2">
    <location>
        <begin position="458"/>
        <end position="485"/>
    </location>
</feature>
<feature type="domain" description="Golgin subfamily A conserved" evidence="4">
    <location>
        <begin position="285"/>
        <end position="411"/>
    </location>
</feature>
<dbReference type="RefSeq" id="XP_012893046.1">
    <property type="nucleotide sequence ID" value="XM_013037592.1"/>
</dbReference>
<evidence type="ECO:0000256" key="1">
    <source>
        <dbReference type="ARBA" id="ARBA00023054"/>
    </source>
</evidence>
<feature type="coiled-coil region" evidence="2">
    <location>
        <begin position="511"/>
        <end position="538"/>
    </location>
</feature>
<organism evidence="5 6">
    <name type="scientific">Dipodomys ordii</name>
    <name type="common">Ord's kangaroo rat</name>
    <dbReference type="NCBI Taxonomy" id="10020"/>
    <lineage>
        <taxon>Eukaryota</taxon>
        <taxon>Metazoa</taxon>
        <taxon>Chordata</taxon>
        <taxon>Craniata</taxon>
        <taxon>Vertebrata</taxon>
        <taxon>Euteleostomi</taxon>
        <taxon>Mammalia</taxon>
        <taxon>Eutheria</taxon>
        <taxon>Euarchontoglires</taxon>
        <taxon>Glires</taxon>
        <taxon>Rodentia</taxon>
        <taxon>Castorimorpha</taxon>
        <taxon>Heteromyidae</taxon>
        <taxon>Dipodomyinae</taxon>
        <taxon>Dipodomys</taxon>
    </lineage>
</organism>
<dbReference type="GO" id="GO:0000137">
    <property type="term" value="C:Golgi cis cisterna"/>
    <property type="evidence" value="ECO:0007669"/>
    <property type="project" value="TreeGrafter"/>
</dbReference>
<evidence type="ECO:0000256" key="3">
    <source>
        <dbReference type="SAM" id="MobiDB-lite"/>
    </source>
</evidence>
<feature type="region of interest" description="Disordered" evidence="3">
    <location>
        <begin position="340"/>
        <end position="359"/>
    </location>
</feature>
<feature type="non-terminal residue" evidence="6">
    <location>
        <position position="740"/>
    </location>
</feature>
<dbReference type="KEGG" id="dord:106002822"/>
<dbReference type="Pfam" id="PF15070">
    <property type="entry name" value="GOLGA2L5"/>
    <property type="match status" value="2"/>
</dbReference>
<dbReference type="GO" id="GO:0007030">
    <property type="term" value="P:Golgi organization"/>
    <property type="evidence" value="ECO:0007669"/>
    <property type="project" value="TreeGrafter"/>
</dbReference>
<reference evidence="6" key="1">
    <citation type="submission" date="2025-08" db="UniProtKB">
        <authorList>
            <consortium name="RefSeq"/>
        </authorList>
    </citation>
    <scope>IDENTIFICATION</scope>
    <source>
        <tissue evidence="6">Kidney</tissue>
    </source>
</reference>
<sequence>MSEIRLHERAAGKKLLPEHRQKNPPIRPATFKKTKNTEKGGIPKPNTTGECDSSLGKGDAYHGAPLPLEKVTATRVQRIKDPNPTKDVQRCYPPKVPALDRSKRRNEVHCAKIHPLKHEKSDLRDRREKEREKICQVHEALKTDLEIHKPPIQRLDLAESNLQCAPAYMQQVANDREMEHEALTSRPQAAERRVVELEMAASAVTAAQKEAEMFFKQLNDVTLQLEEKTRSFNDLEQVNTELQEKLEALWTQRNNMKKRICKFQQALAGREVLKRRLDNLRWIVTAANLERDTFAEDLSIERSARKEEAQQLTQRVNQLTEEKEQVSRQVLALQNELGELRRKRAESRPPTRPSQAERQLQAQAYSTQMELKNLKEQLHIQVQENQRLRLQNVEQQEQLRRLEEKAKDRQEITEIPGFTCVCDPQPEEQLALLQDSLHRVSSEKEGLTSILDYELQVKKHLREQLDHAEEKREEWKEVAERDSQAAQELQECQLAQLQEVRATCDLHITSNERLRSEKDALQQHLQRQTQLQEQLKQVQAPTNWGDPEVPQKWQDTIKCLEVTRPQEELLQAQLSILAFPGEGEGESPGEAKGEDMSLPDMTIAEHGDIPQTERDVDLQALSVAEIHRWKLLPQKLQARLGLPAHLAAQCQINLEPQAICPMSCQHSLCADGKQDTRASMKEICSIYHLPDEVDFQSPVEELHHRYSQLSAHIQTMEDCLLKYKEQMHILDVLCREKAEH</sequence>
<dbReference type="GO" id="GO:0032580">
    <property type="term" value="C:Golgi cisterna membrane"/>
    <property type="evidence" value="ECO:0007669"/>
    <property type="project" value="TreeGrafter"/>
</dbReference>
<name>A0A1S3GW78_DIPOR</name>
<evidence type="ECO:0000256" key="2">
    <source>
        <dbReference type="SAM" id="Coils"/>
    </source>
</evidence>
<feature type="coiled-coil region" evidence="2">
    <location>
        <begin position="218"/>
        <end position="245"/>
    </location>
</feature>
<dbReference type="Proteomes" id="UP000081671">
    <property type="component" value="Unplaced"/>
</dbReference>